<evidence type="ECO:0000313" key="3">
    <source>
        <dbReference type="Proteomes" id="UP000272400"/>
    </source>
</evidence>
<accession>A0A3N1D5M9</accession>
<name>A0A3N1D5M9_9ACTN</name>
<feature type="region of interest" description="Disordered" evidence="1">
    <location>
        <begin position="1"/>
        <end position="35"/>
    </location>
</feature>
<proteinExistence type="predicted"/>
<evidence type="ECO:0000313" key="2">
    <source>
        <dbReference type="EMBL" id="ROO88834.1"/>
    </source>
</evidence>
<evidence type="ECO:0008006" key="4">
    <source>
        <dbReference type="Google" id="ProtNLM"/>
    </source>
</evidence>
<reference evidence="2 3" key="1">
    <citation type="submission" date="2018-11" db="EMBL/GenBank/DDBJ databases">
        <title>Sequencing the genomes of 1000 actinobacteria strains.</title>
        <authorList>
            <person name="Klenk H.-P."/>
        </authorList>
    </citation>
    <scope>NUCLEOTIDE SEQUENCE [LARGE SCALE GENOMIC DNA]</scope>
    <source>
        <strain evidence="2 3">DSM 44254</strain>
    </source>
</reference>
<dbReference type="Proteomes" id="UP000272400">
    <property type="component" value="Unassembled WGS sequence"/>
</dbReference>
<dbReference type="AlphaFoldDB" id="A0A3N1D5M9"/>
<protein>
    <recommendedName>
        <fullName evidence="4">DUF5666 domain-containing protein</fullName>
    </recommendedName>
</protein>
<dbReference type="OrthoDB" id="3543680at2"/>
<dbReference type="RefSeq" id="WP_123668021.1">
    <property type="nucleotide sequence ID" value="NZ_RJKE01000001.1"/>
</dbReference>
<feature type="compositionally biased region" description="Gly residues" evidence="1">
    <location>
        <begin position="184"/>
        <end position="195"/>
    </location>
</feature>
<dbReference type="EMBL" id="RJKE01000001">
    <property type="protein sequence ID" value="ROO88834.1"/>
    <property type="molecule type" value="Genomic_DNA"/>
</dbReference>
<sequence length="201" mass="19281">MSKARRAGEGDPSATRTDAAPVVETGPAVLDGSPFEGDLEADLAAKPGRAKPRPATYLVAGIIAVAGFIGGVQAHKTWGAEETGTGGMPTASGQRQGGGTGGFGGGGFGGGVTAGTVTKVKDGVITLKTSDGESVEVKTSGDTTITLSENGEAADLKSGASVVVRGETGEDGTVTATSVSEGSGTSGFPGGGGGLQAPSGN</sequence>
<feature type="region of interest" description="Disordered" evidence="1">
    <location>
        <begin position="166"/>
        <end position="201"/>
    </location>
</feature>
<gene>
    <name evidence="2" type="ORF">EDD29_6516</name>
</gene>
<organism evidence="2 3">
    <name type="scientific">Actinocorallia herbida</name>
    <dbReference type="NCBI Taxonomy" id="58109"/>
    <lineage>
        <taxon>Bacteria</taxon>
        <taxon>Bacillati</taxon>
        <taxon>Actinomycetota</taxon>
        <taxon>Actinomycetes</taxon>
        <taxon>Streptosporangiales</taxon>
        <taxon>Thermomonosporaceae</taxon>
        <taxon>Actinocorallia</taxon>
    </lineage>
</organism>
<keyword evidence="3" id="KW-1185">Reference proteome</keyword>
<evidence type="ECO:0000256" key="1">
    <source>
        <dbReference type="SAM" id="MobiDB-lite"/>
    </source>
</evidence>
<comment type="caution">
    <text evidence="2">The sequence shown here is derived from an EMBL/GenBank/DDBJ whole genome shotgun (WGS) entry which is preliminary data.</text>
</comment>
<feature type="region of interest" description="Disordered" evidence="1">
    <location>
        <begin position="80"/>
        <end position="101"/>
    </location>
</feature>